<keyword evidence="1" id="KW-0472">Membrane</keyword>
<reference evidence="3" key="1">
    <citation type="submission" date="2022-10" db="EMBL/GenBank/DDBJ databases">
        <title>Tapping the CABI collections for fungal endophytes: first genome assemblies for Collariella, Neodidymelliopsis, Ascochyta clinopodiicola, Didymella pomorum, Didymosphaeria variabile, Neocosmospora piperis and Neocucurbitaria cava.</title>
        <authorList>
            <person name="Hill R."/>
        </authorList>
    </citation>
    <scope>NUCLEOTIDE SEQUENCE</scope>
    <source>
        <strain evidence="3">IMI 355082</strain>
    </source>
</reference>
<gene>
    <name evidence="3" type="ORF">N0V93_002923</name>
</gene>
<feature type="domain" description="AB hydrolase-1" evidence="2">
    <location>
        <begin position="241"/>
        <end position="368"/>
    </location>
</feature>
<comment type="caution">
    <text evidence="3">The sequence shown here is derived from an EMBL/GenBank/DDBJ whole genome shotgun (WGS) entry which is preliminary data.</text>
</comment>
<evidence type="ECO:0000256" key="1">
    <source>
        <dbReference type="SAM" id="Phobius"/>
    </source>
</evidence>
<dbReference type="Gene3D" id="3.40.50.1820">
    <property type="entry name" value="alpha/beta hydrolase"/>
    <property type="match status" value="1"/>
</dbReference>
<sequence>MLNPTTSALIFIRLCVFGIQYAPYLYALLPPPLSIIFLFTELFYYLFIYRRFQARLAQTAQHPPDTREERETLFNRCLANIPDPERYLSLWALGADIAQVNKDNVREFLRWAFADRSDAGSPEVESELDDYLTKTEQLLGRPLPDGRGSAVPMKLTFDTVHTRYRTFLWYLTVGLVDSATHVRLLWRGFQFHTASLITNLIHVFPPRPLVSLDRLSRKSASDELNHWYRPPIATDRPTLPIVFLHGIGIGLYPYVHFLSDLPPTSPVLAVEVLPICMRLTRSNILARPDFLRHLKVILRQHNIDRFVLIGHSYGTALASHVLKDSELNLKIEGVVLVDPVSLLLHLPDVAYNFTRRMPTTANEWQLWYLASMDPGIALVLGRHFFWRENIIWKDELVTRGDSSRNAAVCLSSRDLIVDTLTVARYLIHNEGLTELGNHKSLAEDKQLAAALDRGSTVTDSGLEMLWFEMDHAQAFDKRSDYFRIIDVVQRFCVYPKAGK</sequence>
<dbReference type="PANTHER" id="PTHR37471:SF1">
    <property type="entry name" value="AB HYDROLASE-1 DOMAIN-CONTAINING PROTEIN"/>
    <property type="match status" value="1"/>
</dbReference>
<accession>A0A9W8YYE4</accession>
<dbReference type="OrthoDB" id="6431331at2759"/>
<dbReference type="SUPFAM" id="SSF53474">
    <property type="entry name" value="alpha/beta-Hydrolases"/>
    <property type="match status" value="1"/>
</dbReference>
<organism evidence="3 4">
    <name type="scientific">Gnomoniopsis smithogilvyi</name>
    <dbReference type="NCBI Taxonomy" id="1191159"/>
    <lineage>
        <taxon>Eukaryota</taxon>
        <taxon>Fungi</taxon>
        <taxon>Dikarya</taxon>
        <taxon>Ascomycota</taxon>
        <taxon>Pezizomycotina</taxon>
        <taxon>Sordariomycetes</taxon>
        <taxon>Sordariomycetidae</taxon>
        <taxon>Diaporthales</taxon>
        <taxon>Gnomoniaceae</taxon>
        <taxon>Gnomoniopsis</taxon>
    </lineage>
</organism>
<dbReference type="Proteomes" id="UP001140453">
    <property type="component" value="Unassembled WGS sequence"/>
</dbReference>
<dbReference type="InterPro" id="IPR029058">
    <property type="entry name" value="AB_hydrolase_fold"/>
</dbReference>
<evidence type="ECO:0000259" key="2">
    <source>
        <dbReference type="Pfam" id="PF12697"/>
    </source>
</evidence>
<dbReference type="AlphaFoldDB" id="A0A9W8YYE4"/>
<dbReference type="Pfam" id="PF12697">
    <property type="entry name" value="Abhydrolase_6"/>
    <property type="match status" value="1"/>
</dbReference>
<keyword evidence="1" id="KW-1133">Transmembrane helix</keyword>
<keyword evidence="4" id="KW-1185">Reference proteome</keyword>
<name>A0A9W8YYE4_9PEZI</name>
<proteinExistence type="predicted"/>
<keyword evidence="1" id="KW-0812">Transmembrane</keyword>
<evidence type="ECO:0000313" key="3">
    <source>
        <dbReference type="EMBL" id="KAJ4393708.1"/>
    </source>
</evidence>
<dbReference type="InterPro" id="IPR000073">
    <property type="entry name" value="AB_hydrolase_1"/>
</dbReference>
<feature type="transmembrane region" description="Helical" evidence="1">
    <location>
        <begin position="32"/>
        <end position="49"/>
    </location>
</feature>
<evidence type="ECO:0000313" key="4">
    <source>
        <dbReference type="Proteomes" id="UP001140453"/>
    </source>
</evidence>
<dbReference type="EMBL" id="JAPEVB010000002">
    <property type="protein sequence ID" value="KAJ4393708.1"/>
    <property type="molecule type" value="Genomic_DNA"/>
</dbReference>
<dbReference type="PANTHER" id="PTHR37471">
    <property type="entry name" value="UNNAMED PRODUCT"/>
    <property type="match status" value="1"/>
</dbReference>
<protein>
    <recommendedName>
        <fullName evidence="2">AB hydrolase-1 domain-containing protein</fullName>
    </recommendedName>
</protein>